<dbReference type="AlphaFoldDB" id="F4CD51"/>
<dbReference type="EMBL" id="CP002584">
    <property type="protein sequence ID" value="ADZ77662.1"/>
    <property type="molecule type" value="Genomic_DNA"/>
</dbReference>
<dbReference type="PATRIC" id="fig|743722.3.peg.1172"/>
<gene>
    <name evidence="1" type="ordered locus">Sph21_1092</name>
</gene>
<dbReference type="HOGENOM" id="CLU_3317173_0_0_10"/>
<reference evidence="1" key="1">
    <citation type="submission" date="2011-03" db="EMBL/GenBank/DDBJ databases">
        <title>Complete sequence of Sphingobacterium sp. 21.</title>
        <authorList>
            <consortium name="US DOE Joint Genome Institute"/>
            <person name="Lucas S."/>
            <person name="Copeland A."/>
            <person name="Lapidus A."/>
            <person name="Cheng J.-F."/>
            <person name="Goodwin L."/>
            <person name="Pitluck S."/>
            <person name="Davenport K."/>
            <person name="Detter J.C."/>
            <person name="Han C."/>
            <person name="Tapia R."/>
            <person name="Land M."/>
            <person name="Hauser L."/>
            <person name="Kyrpides N."/>
            <person name="Ivanova N."/>
            <person name="Ovchinnikova G."/>
            <person name="Pagani I."/>
            <person name="Siebers A.K."/>
            <person name="Allgaier M."/>
            <person name="Thelen M.P."/>
            <person name="Hugenholtz P."/>
            <person name="Woyke T."/>
        </authorList>
    </citation>
    <scope>NUCLEOTIDE SEQUENCE</scope>
    <source>
        <strain evidence="1">21</strain>
    </source>
</reference>
<proteinExistence type="predicted"/>
<evidence type="ECO:0000313" key="1">
    <source>
        <dbReference type="EMBL" id="ADZ77662.1"/>
    </source>
</evidence>
<name>F4CD51_SPHS2</name>
<accession>F4CD51</accession>
<dbReference type="KEGG" id="shg:Sph21_1092"/>
<sequence length="39" mass="4603">MKKIEVTKKTVFLFKQVKKNGQVKNESNTTELLTWTFTN</sequence>
<organism evidence="1">
    <name type="scientific">Sphingobacterium sp. (strain 21)</name>
    <dbReference type="NCBI Taxonomy" id="743722"/>
    <lineage>
        <taxon>Bacteria</taxon>
        <taxon>Pseudomonadati</taxon>
        <taxon>Bacteroidota</taxon>
        <taxon>Sphingobacteriia</taxon>
        <taxon>Sphingobacteriales</taxon>
        <taxon>Sphingobacteriaceae</taxon>
        <taxon>Sphingobacterium</taxon>
    </lineage>
</organism>
<protein>
    <submittedName>
        <fullName evidence="1">Uncharacterized protein</fullName>
    </submittedName>
</protein>